<evidence type="ECO:0000313" key="1">
    <source>
        <dbReference type="EMBL" id="KAL2851020.1"/>
    </source>
</evidence>
<protein>
    <recommendedName>
        <fullName evidence="3">NADP-dependent oxidoreductase domain-containing protein</fullName>
    </recommendedName>
</protein>
<comment type="caution">
    <text evidence="1">The sequence shown here is derived from an EMBL/GenBank/DDBJ whole genome shotgun (WGS) entry which is preliminary data.</text>
</comment>
<reference evidence="1 2" key="1">
    <citation type="submission" date="2024-07" db="EMBL/GenBank/DDBJ databases">
        <title>Section-level genome sequencing and comparative genomics of Aspergillus sections Usti and Cavernicolus.</title>
        <authorList>
            <consortium name="Lawrence Berkeley National Laboratory"/>
            <person name="Nybo J.L."/>
            <person name="Vesth T.C."/>
            <person name="Theobald S."/>
            <person name="Frisvad J.C."/>
            <person name="Larsen T.O."/>
            <person name="Kjaerboelling I."/>
            <person name="Rothschild-Mancinelli K."/>
            <person name="Lyhne E.K."/>
            <person name="Kogle M.E."/>
            <person name="Barry K."/>
            <person name="Clum A."/>
            <person name="Na H."/>
            <person name="Ledsgaard L."/>
            <person name="Lin J."/>
            <person name="Lipzen A."/>
            <person name="Kuo A."/>
            <person name="Riley R."/>
            <person name="Mondo S."/>
            <person name="Labutti K."/>
            <person name="Haridas S."/>
            <person name="Pangalinan J."/>
            <person name="Salamov A.A."/>
            <person name="Simmons B.A."/>
            <person name="Magnuson J.K."/>
            <person name="Chen J."/>
            <person name="Drula E."/>
            <person name="Henrissat B."/>
            <person name="Wiebenga A."/>
            <person name="Lubbers R.J."/>
            <person name="Gomes A.C."/>
            <person name="Makela M.R."/>
            <person name="Stajich J."/>
            <person name="Grigoriev I.V."/>
            <person name="Mortensen U.H."/>
            <person name="De Vries R.P."/>
            <person name="Baker S.E."/>
            <person name="Andersen M.R."/>
        </authorList>
    </citation>
    <scope>NUCLEOTIDE SEQUENCE [LARGE SCALE GENOMIC DNA]</scope>
    <source>
        <strain evidence="1 2">CBS 123904</strain>
    </source>
</reference>
<proteinExistence type="predicted"/>
<dbReference type="Proteomes" id="UP001610446">
    <property type="component" value="Unassembled WGS sequence"/>
</dbReference>
<dbReference type="Gene3D" id="3.20.20.100">
    <property type="entry name" value="NADP-dependent oxidoreductase domain"/>
    <property type="match status" value="1"/>
</dbReference>
<keyword evidence="2" id="KW-1185">Reference proteome</keyword>
<accession>A0ABR4KFG3</accession>
<dbReference type="SUPFAM" id="SSF51430">
    <property type="entry name" value="NAD(P)-linked oxidoreductase"/>
    <property type="match status" value="1"/>
</dbReference>
<evidence type="ECO:0008006" key="3">
    <source>
        <dbReference type="Google" id="ProtNLM"/>
    </source>
</evidence>
<organism evidence="1 2">
    <name type="scientific">Aspergillus pseudoustus</name>
    <dbReference type="NCBI Taxonomy" id="1810923"/>
    <lineage>
        <taxon>Eukaryota</taxon>
        <taxon>Fungi</taxon>
        <taxon>Dikarya</taxon>
        <taxon>Ascomycota</taxon>
        <taxon>Pezizomycotina</taxon>
        <taxon>Eurotiomycetes</taxon>
        <taxon>Eurotiomycetidae</taxon>
        <taxon>Eurotiales</taxon>
        <taxon>Aspergillaceae</taxon>
        <taxon>Aspergillus</taxon>
        <taxon>Aspergillus subgen. Nidulantes</taxon>
    </lineage>
</organism>
<sequence>MSFSKRLVALYLGTGSWTTHPRSVPDQKKQLDTARVYRVDCIGTAKVYGTGPLKPSWETKAHQLRASVQLNETLDAIQELYEDGKIGKFGLSNLPAADVEAAYNYQKDE</sequence>
<gene>
    <name evidence="1" type="ORF">BJY01DRAFT_245229</name>
</gene>
<dbReference type="InterPro" id="IPR036812">
    <property type="entry name" value="NAD(P)_OxRdtase_dom_sf"/>
</dbReference>
<dbReference type="EMBL" id="JBFXLU010000033">
    <property type="protein sequence ID" value="KAL2851020.1"/>
    <property type="molecule type" value="Genomic_DNA"/>
</dbReference>
<evidence type="ECO:0000313" key="2">
    <source>
        <dbReference type="Proteomes" id="UP001610446"/>
    </source>
</evidence>
<name>A0ABR4KFG3_9EURO</name>